<feature type="compositionally biased region" description="Low complexity" evidence="1">
    <location>
        <begin position="27"/>
        <end position="38"/>
    </location>
</feature>
<dbReference type="InterPro" id="IPR006311">
    <property type="entry name" value="TAT_signal"/>
</dbReference>
<organism evidence="4 5">
    <name type="scientific">Actinomadura rayongensis</name>
    <dbReference type="NCBI Taxonomy" id="1429076"/>
    <lineage>
        <taxon>Bacteria</taxon>
        <taxon>Bacillati</taxon>
        <taxon>Actinomycetota</taxon>
        <taxon>Actinomycetes</taxon>
        <taxon>Streptosporangiales</taxon>
        <taxon>Thermomonosporaceae</taxon>
        <taxon>Actinomadura</taxon>
    </lineage>
</organism>
<feature type="transmembrane region" description="Helical" evidence="2">
    <location>
        <begin position="171"/>
        <end position="192"/>
    </location>
</feature>
<feature type="signal peptide" evidence="3">
    <location>
        <begin position="1"/>
        <end position="33"/>
    </location>
</feature>
<sequence length="202" mass="20708">MPQRPRFRRLGSAAAISAGAAALVLAGAPAASAQTAAAPRRCVKGTDPASTLENWKCQWEKWRDGLPKPTAPKPSKKPARKPAAKKPVAKHKPKPKAAPKPKPKKAPSGGGVTALSDPVPYGTDAPVTTPPVPQVANRPTDAVTTSAGTAVAPQTRLVSPVAAAEPQEGRMLWVAAAAGAAGAVGTLQLTVAGRAVSRRRRR</sequence>
<gene>
    <name evidence="4" type="ORF">GQ466_27410</name>
</gene>
<protein>
    <submittedName>
        <fullName evidence="4">Uncharacterized protein</fullName>
    </submittedName>
</protein>
<keyword evidence="2" id="KW-1133">Transmembrane helix</keyword>
<evidence type="ECO:0000313" key="4">
    <source>
        <dbReference type="EMBL" id="MXQ67752.1"/>
    </source>
</evidence>
<dbReference type="AlphaFoldDB" id="A0A6I4WM83"/>
<feature type="compositionally biased region" description="Basic residues" evidence="1">
    <location>
        <begin position="74"/>
        <end position="105"/>
    </location>
</feature>
<feature type="chain" id="PRO_5026341840" evidence="3">
    <location>
        <begin position="34"/>
        <end position="202"/>
    </location>
</feature>
<dbReference type="RefSeq" id="WP_161105936.1">
    <property type="nucleotide sequence ID" value="NZ_JBHLYI010000011.1"/>
</dbReference>
<accession>A0A6I4WM83</accession>
<keyword evidence="3" id="KW-0732">Signal</keyword>
<keyword evidence="5" id="KW-1185">Reference proteome</keyword>
<comment type="caution">
    <text evidence="4">The sequence shown here is derived from an EMBL/GenBank/DDBJ whole genome shotgun (WGS) entry which is preliminary data.</text>
</comment>
<keyword evidence="2" id="KW-0812">Transmembrane</keyword>
<keyword evidence="2" id="KW-0472">Membrane</keyword>
<evidence type="ECO:0000256" key="2">
    <source>
        <dbReference type="SAM" id="Phobius"/>
    </source>
</evidence>
<dbReference type="PROSITE" id="PS51318">
    <property type="entry name" value="TAT"/>
    <property type="match status" value="1"/>
</dbReference>
<feature type="region of interest" description="Disordered" evidence="1">
    <location>
        <begin position="27"/>
        <end position="150"/>
    </location>
</feature>
<evidence type="ECO:0000256" key="1">
    <source>
        <dbReference type="SAM" id="MobiDB-lite"/>
    </source>
</evidence>
<dbReference type="EMBL" id="WUTW01000008">
    <property type="protein sequence ID" value="MXQ67752.1"/>
    <property type="molecule type" value="Genomic_DNA"/>
</dbReference>
<dbReference type="Proteomes" id="UP000431901">
    <property type="component" value="Unassembled WGS sequence"/>
</dbReference>
<proteinExistence type="predicted"/>
<evidence type="ECO:0000256" key="3">
    <source>
        <dbReference type="SAM" id="SignalP"/>
    </source>
</evidence>
<evidence type="ECO:0000313" key="5">
    <source>
        <dbReference type="Proteomes" id="UP000431901"/>
    </source>
</evidence>
<reference evidence="4 5" key="1">
    <citation type="submission" date="2019-12" db="EMBL/GenBank/DDBJ databases">
        <title>Nocardia macrotermitis sp. nov. and Nocardia aurantia sp. nov., isolated from the gut of the fungus growing-termite Macrotermes natalensis.</title>
        <authorList>
            <person name="Christine B."/>
            <person name="Rene B."/>
        </authorList>
    </citation>
    <scope>NUCLEOTIDE SEQUENCE [LARGE SCALE GENOMIC DNA]</scope>
    <source>
        <strain evidence="4 5">DSM 102126</strain>
    </source>
</reference>
<name>A0A6I4WM83_9ACTN</name>